<evidence type="ECO:0000256" key="1">
    <source>
        <dbReference type="ARBA" id="ARBA00022553"/>
    </source>
</evidence>
<keyword evidence="5" id="KW-0732">Signal</keyword>
<evidence type="ECO:0000256" key="4">
    <source>
        <dbReference type="SAM" id="MobiDB-lite"/>
    </source>
</evidence>
<feature type="region of interest" description="Disordered" evidence="4">
    <location>
        <begin position="71"/>
        <end position="169"/>
    </location>
</feature>
<reference evidence="6" key="1">
    <citation type="journal article" date="2014" name="Nat. Commun.">
        <title>The rainbow trout genome provides novel insights into evolution after whole-genome duplication in vertebrates.</title>
        <authorList>
            <person name="Berthelot C."/>
            <person name="Brunet F."/>
            <person name="Chalopin D."/>
            <person name="Juanchich A."/>
            <person name="Bernard M."/>
            <person name="Noel B."/>
            <person name="Bento P."/>
            <person name="Da Silva C."/>
            <person name="Labadie K."/>
            <person name="Alberti A."/>
            <person name="Aury J.M."/>
            <person name="Louis A."/>
            <person name="Dehais P."/>
            <person name="Bardou P."/>
            <person name="Montfort J."/>
            <person name="Klopp C."/>
            <person name="Cabau C."/>
            <person name="Gaspin C."/>
            <person name="Thorgaard G.H."/>
            <person name="Boussaha M."/>
            <person name="Quillet E."/>
            <person name="Guyomard R."/>
            <person name="Galiana D."/>
            <person name="Bobe J."/>
            <person name="Volff J.N."/>
            <person name="Genet C."/>
            <person name="Wincker P."/>
            <person name="Jaillon O."/>
            <person name="Roest Crollius H."/>
            <person name="Guiguen Y."/>
        </authorList>
    </citation>
    <scope>NUCLEOTIDE SEQUENCE [LARGE SCALE GENOMIC DNA]</scope>
</reference>
<feature type="compositionally biased region" description="Basic residues" evidence="4">
    <location>
        <begin position="139"/>
        <end position="152"/>
    </location>
</feature>
<feature type="compositionally biased region" description="Basic and acidic residues" evidence="4">
    <location>
        <begin position="74"/>
        <end position="117"/>
    </location>
</feature>
<feature type="signal peptide" evidence="5">
    <location>
        <begin position="1"/>
        <end position="20"/>
    </location>
</feature>
<reference evidence="6" key="2">
    <citation type="submission" date="2014-03" db="EMBL/GenBank/DDBJ databases">
        <authorList>
            <person name="Genoscope - CEA"/>
        </authorList>
    </citation>
    <scope>NUCLEOTIDE SEQUENCE</scope>
</reference>
<dbReference type="InterPro" id="IPR001819">
    <property type="entry name" value="Chromogranin_AB"/>
</dbReference>
<dbReference type="GO" id="GO:0005615">
    <property type="term" value="C:extracellular space"/>
    <property type="evidence" value="ECO:0007669"/>
    <property type="project" value="TreeGrafter"/>
</dbReference>
<evidence type="ECO:0000313" key="7">
    <source>
        <dbReference type="Proteomes" id="UP000193380"/>
    </source>
</evidence>
<evidence type="ECO:0008006" key="8">
    <source>
        <dbReference type="Google" id="ProtNLM"/>
    </source>
</evidence>
<feature type="non-terminal residue" evidence="6">
    <location>
        <position position="169"/>
    </location>
</feature>
<accession>A0A060Z4J6</accession>
<evidence type="ECO:0000256" key="2">
    <source>
        <dbReference type="ARBA" id="ARBA00022641"/>
    </source>
</evidence>
<gene>
    <name evidence="6" type="ORF">GSONMT00010591001</name>
</gene>
<dbReference type="PaxDb" id="8022-A0A060Z4J6"/>
<dbReference type="PANTHER" id="PTHR10583:SF4">
    <property type="entry name" value="SECRETOGRANIN-1"/>
    <property type="match status" value="1"/>
</dbReference>
<organism evidence="6 7">
    <name type="scientific">Oncorhynchus mykiss</name>
    <name type="common">Rainbow trout</name>
    <name type="synonym">Salmo gairdneri</name>
    <dbReference type="NCBI Taxonomy" id="8022"/>
    <lineage>
        <taxon>Eukaryota</taxon>
        <taxon>Metazoa</taxon>
        <taxon>Chordata</taxon>
        <taxon>Craniata</taxon>
        <taxon>Vertebrata</taxon>
        <taxon>Euteleostomi</taxon>
        <taxon>Actinopterygii</taxon>
        <taxon>Neopterygii</taxon>
        <taxon>Teleostei</taxon>
        <taxon>Protacanthopterygii</taxon>
        <taxon>Salmoniformes</taxon>
        <taxon>Salmonidae</taxon>
        <taxon>Salmoninae</taxon>
        <taxon>Oncorhynchus</taxon>
    </lineage>
</organism>
<feature type="chain" id="PRO_5001596825" description="Albumin domain-containing protein" evidence="5">
    <location>
        <begin position="21"/>
        <end position="169"/>
    </location>
</feature>
<proteinExistence type="predicted"/>
<evidence type="ECO:0000313" key="6">
    <source>
        <dbReference type="EMBL" id="CDQ98762.1"/>
    </source>
</evidence>
<dbReference type="STRING" id="8022.A0A060Z4J6"/>
<protein>
    <recommendedName>
        <fullName evidence="8">Albumin domain-containing protein</fullName>
    </recommendedName>
</protein>
<keyword evidence="2" id="KW-0765">Sulfation</keyword>
<keyword evidence="1" id="KW-0597">Phosphoprotein</keyword>
<evidence type="ECO:0000256" key="5">
    <source>
        <dbReference type="SAM" id="SignalP"/>
    </source>
</evidence>
<evidence type="ECO:0000256" key="3">
    <source>
        <dbReference type="ARBA" id="ARBA00022685"/>
    </source>
</evidence>
<keyword evidence="3" id="KW-0165">Cleavage on pair of basic residues</keyword>
<dbReference type="EMBL" id="FR940088">
    <property type="protein sequence ID" value="CDQ98762.1"/>
    <property type="molecule type" value="Genomic_DNA"/>
</dbReference>
<sequence>MMKLVFVFAVVAYFFAEHLALPVGEERQREDVVTRCLVEVLSKALTKPDSHPLDQECKDILKAGNKHCAQHAAPVEKKSDEVLTNEEEGKEHEPEAPGADVKDIEALLKSVEEKRETPEDEDRSQESWDLNYEKEKRIWKPTHRYHYKKPNHKRDEEVSEEVREEPDEE</sequence>
<feature type="compositionally biased region" description="Acidic residues" evidence="4">
    <location>
        <begin position="157"/>
        <end position="169"/>
    </location>
</feature>
<dbReference type="GO" id="GO:0030141">
    <property type="term" value="C:secretory granule"/>
    <property type="evidence" value="ECO:0007669"/>
    <property type="project" value="InterPro"/>
</dbReference>
<dbReference type="PANTHER" id="PTHR10583">
    <property type="entry name" value="CHROMOGRANIN"/>
    <property type="match status" value="1"/>
</dbReference>
<name>A0A060Z4J6_ONCMY</name>
<dbReference type="PRINTS" id="PR00659">
    <property type="entry name" value="CHROMOGRANIN"/>
</dbReference>
<dbReference type="Proteomes" id="UP000193380">
    <property type="component" value="Unassembled WGS sequence"/>
</dbReference>
<dbReference type="AlphaFoldDB" id="A0A060Z4J6"/>